<dbReference type="Proteomes" id="UP000246991">
    <property type="component" value="Unassembled WGS sequence"/>
</dbReference>
<dbReference type="EMBL" id="PYWC01000051">
    <property type="protein sequence ID" value="PWW75124.1"/>
    <property type="molecule type" value="Genomic_DNA"/>
</dbReference>
<feature type="chain" id="PRO_5016359862" evidence="2">
    <location>
        <begin position="19"/>
        <end position="143"/>
    </location>
</feature>
<keyword evidence="2" id="KW-0732">Signal</keyword>
<feature type="region of interest" description="Disordered" evidence="1">
    <location>
        <begin position="121"/>
        <end position="143"/>
    </location>
</feature>
<sequence length="143" mass="15391">MRSIQLLYLLLVLSLVHAQLQLGKGVNSMEASAEQDLPDITAGCAVIEWSVLTITAPGSLDNNPEPTSISTTWPTSTNSSTSWRTCKPAMETEFGKPAPQAVWPNLEGILLEAFRSPTPIPTQVEASASSHPVHPRRGEDDEG</sequence>
<evidence type="ECO:0000313" key="3">
    <source>
        <dbReference type="EMBL" id="PWW75124.1"/>
    </source>
</evidence>
<accession>A0A317SL24</accession>
<reference evidence="3 4" key="1">
    <citation type="submission" date="2018-03" db="EMBL/GenBank/DDBJ databases">
        <title>Genomes of Pezizomycetes fungi and the evolution of truffles.</title>
        <authorList>
            <person name="Murat C."/>
            <person name="Payen T."/>
            <person name="Noel B."/>
            <person name="Kuo A."/>
            <person name="Martin F.M."/>
        </authorList>
    </citation>
    <scope>NUCLEOTIDE SEQUENCE [LARGE SCALE GENOMIC DNA]</scope>
    <source>
        <strain evidence="3">091103-1</strain>
    </source>
</reference>
<proteinExistence type="predicted"/>
<protein>
    <submittedName>
        <fullName evidence="3">Uncharacterized protein</fullName>
    </submittedName>
</protein>
<feature type="region of interest" description="Disordered" evidence="1">
    <location>
        <begin position="57"/>
        <end position="83"/>
    </location>
</feature>
<name>A0A317SL24_9PEZI</name>
<gene>
    <name evidence="3" type="ORF">C7212DRAFT_344984</name>
</gene>
<comment type="caution">
    <text evidence="3">The sequence shown here is derived from an EMBL/GenBank/DDBJ whole genome shotgun (WGS) entry which is preliminary data.</text>
</comment>
<evidence type="ECO:0000256" key="2">
    <source>
        <dbReference type="SAM" id="SignalP"/>
    </source>
</evidence>
<organism evidence="3 4">
    <name type="scientific">Tuber magnatum</name>
    <name type="common">white Piedmont truffle</name>
    <dbReference type="NCBI Taxonomy" id="42249"/>
    <lineage>
        <taxon>Eukaryota</taxon>
        <taxon>Fungi</taxon>
        <taxon>Dikarya</taxon>
        <taxon>Ascomycota</taxon>
        <taxon>Pezizomycotina</taxon>
        <taxon>Pezizomycetes</taxon>
        <taxon>Pezizales</taxon>
        <taxon>Tuberaceae</taxon>
        <taxon>Tuber</taxon>
    </lineage>
</organism>
<dbReference type="AlphaFoldDB" id="A0A317SL24"/>
<feature type="compositionally biased region" description="Low complexity" evidence="1">
    <location>
        <begin position="67"/>
        <end position="82"/>
    </location>
</feature>
<evidence type="ECO:0000256" key="1">
    <source>
        <dbReference type="SAM" id="MobiDB-lite"/>
    </source>
</evidence>
<feature type="signal peptide" evidence="2">
    <location>
        <begin position="1"/>
        <end position="18"/>
    </location>
</feature>
<evidence type="ECO:0000313" key="4">
    <source>
        <dbReference type="Proteomes" id="UP000246991"/>
    </source>
</evidence>
<keyword evidence="4" id="KW-1185">Reference proteome</keyword>